<dbReference type="PIRSF" id="PIRSF000094">
    <property type="entry name" value="Enoyl-ACP_rdct"/>
    <property type="match status" value="1"/>
</dbReference>
<dbReference type="Pfam" id="PF13561">
    <property type="entry name" value="adh_short_C2"/>
    <property type="match status" value="1"/>
</dbReference>
<evidence type="ECO:0000256" key="3">
    <source>
        <dbReference type="ARBA" id="ARBA00022516"/>
    </source>
</evidence>
<evidence type="ECO:0000313" key="9">
    <source>
        <dbReference type="EMBL" id="GAA1752096.1"/>
    </source>
</evidence>
<dbReference type="Gene3D" id="3.40.50.720">
    <property type="entry name" value="NAD(P)-binding Rossmann-like Domain"/>
    <property type="match status" value="1"/>
</dbReference>
<evidence type="ECO:0000256" key="5">
    <source>
        <dbReference type="ARBA" id="ARBA00023002"/>
    </source>
</evidence>
<evidence type="ECO:0000256" key="8">
    <source>
        <dbReference type="PIRNR" id="PIRNR000094"/>
    </source>
</evidence>
<dbReference type="InterPro" id="IPR014358">
    <property type="entry name" value="Enoyl-ACP_Rdtase_NADH"/>
</dbReference>
<organism evidence="9 10">
    <name type="scientific">Nostocoides vanveenii</name>
    <dbReference type="NCBI Taxonomy" id="330835"/>
    <lineage>
        <taxon>Bacteria</taxon>
        <taxon>Bacillati</taxon>
        <taxon>Actinomycetota</taxon>
        <taxon>Actinomycetes</taxon>
        <taxon>Micrococcales</taxon>
        <taxon>Intrasporangiaceae</taxon>
        <taxon>Nostocoides</taxon>
    </lineage>
</organism>
<dbReference type="InterPro" id="IPR002347">
    <property type="entry name" value="SDR_fam"/>
</dbReference>
<keyword evidence="4" id="KW-0276">Fatty acid metabolism</keyword>
<reference evidence="9 10" key="1">
    <citation type="journal article" date="2019" name="Int. J. Syst. Evol. Microbiol.">
        <title>The Global Catalogue of Microorganisms (GCM) 10K type strain sequencing project: providing services to taxonomists for standard genome sequencing and annotation.</title>
        <authorList>
            <consortium name="The Broad Institute Genomics Platform"/>
            <consortium name="The Broad Institute Genome Sequencing Center for Infectious Disease"/>
            <person name="Wu L."/>
            <person name="Ma J."/>
        </authorList>
    </citation>
    <scope>NUCLEOTIDE SEQUENCE [LARGE SCALE GENOMIC DNA]</scope>
    <source>
        <strain evidence="9 10">JCM 15591</strain>
    </source>
</reference>
<sequence>MLLEGKTLLITGVLMDSSIAFHVAKLAQEQGAKVILTSFGRTMKITSTIAKRLPETPAVIELDVADQGHLDTLAERLKEHTDTLDGVLHSIGFAPQGAFNFLEGTWEDVSTAIQISSYSLKALGVAALPLMGVGGSIVGLTFDAKFAWPVYDWMGVAKAAFESTNRYLARDLGPKGIRCNLVAAGPIRTTAAKSIPGFERFEQIWDERAPLGWNVNDPVPAAQACVALLSDWFPATTGEIVHVDGGVHAMGQ</sequence>
<comment type="caution">
    <text evidence="9">The sequence shown here is derived from an EMBL/GenBank/DDBJ whole genome shotgun (WGS) entry which is preliminary data.</text>
</comment>
<evidence type="ECO:0000256" key="6">
    <source>
        <dbReference type="ARBA" id="ARBA00023098"/>
    </source>
</evidence>
<dbReference type="SUPFAM" id="SSF51735">
    <property type="entry name" value="NAD(P)-binding Rossmann-fold domains"/>
    <property type="match status" value="1"/>
</dbReference>
<dbReference type="NCBIfam" id="NF005908">
    <property type="entry name" value="PRK07889.1"/>
    <property type="match status" value="1"/>
</dbReference>
<keyword evidence="6" id="KW-0443">Lipid metabolism</keyword>
<dbReference type="Proteomes" id="UP001501475">
    <property type="component" value="Unassembled WGS sequence"/>
</dbReference>
<comment type="catalytic activity">
    <reaction evidence="8">
        <text>a 2,3-saturated acyl-[ACP] + NAD(+) = a (2E)-enoyl-[ACP] + NADH + H(+)</text>
        <dbReference type="Rhea" id="RHEA:10240"/>
        <dbReference type="Rhea" id="RHEA-COMP:9925"/>
        <dbReference type="Rhea" id="RHEA-COMP:9926"/>
        <dbReference type="ChEBI" id="CHEBI:15378"/>
        <dbReference type="ChEBI" id="CHEBI:57540"/>
        <dbReference type="ChEBI" id="CHEBI:57945"/>
        <dbReference type="ChEBI" id="CHEBI:78784"/>
        <dbReference type="ChEBI" id="CHEBI:78785"/>
        <dbReference type="EC" id="1.3.1.9"/>
    </reaction>
</comment>
<dbReference type="PANTHER" id="PTHR43159:SF2">
    <property type="entry name" value="ENOYL-[ACYL-CARRIER-PROTEIN] REDUCTASE [NADH], CHLOROPLASTIC"/>
    <property type="match status" value="1"/>
</dbReference>
<comment type="similarity">
    <text evidence="2 8">Belongs to the short-chain dehydrogenases/reductases (SDR) family. FabI subfamily.</text>
</comment>
<evidence type="ECO:0000256" key="7">
    <source>
        <dbReference type="ARBA" id="ARBA00023160"/>
    </source>
</evidence>
<keyword evidence="5 8" id="KW-0560">Oxidoreductase</keyword>
<dbReference type="InterPro" id="IPR036291">
    <property type="entry name" value="NAD(P)-bd_dom_sf"/>
</dbReference>
<proteinExistence type="inferred from homology"/>
<evidence type="ECO:0000313" key="10">
    <source>
        <dbReference type="Proteomes" id="UP001501475"/>
    </source>
</evidence>
<gene>
    <name evidence="9" type="primary">fabI</name>
    <name evidence="9" type="ORF">GCM10009810_10260</name>
</gene>
<dbReference type="EMBL" id="BAAAPN010000028">
    <property type="protein sequence ID" value="GAA1752096.1"/>
    <property type="molecule type" value="Genomic_DNA"/>
</dbReference>
<comment type="pathway">
    <text evidence="1">Lipid metabolism.</text>
</comment>
<protein>
    <recommendedName>
        <fullName evidence="8">Enoyl-[acyl-carrier-protein] reductase [NADH]</fullName>
        <ecNumber evidence="8">1.3.1.9</ecNumber>
    </recommendedName>
</protein>
<evidence type="ECO:0000256" key="2">
    <source>
        <dbReference type="ARBA" id="ARBA00009233"/>
    </source>
</evidence>
<keyword evidence="3 8" id="KW-0444">Lipid biosynthesis</keyword>
<keyword evidence="7 8" id="KW-0275">Fatty acid biosynthesis</keyword>
<evidence type="ECO:0000256" key="4">
    <source>
        <dbReference type="ARBA" id="ARBA00022832"/>
    </source>
</evidence>
<accession>A0ABN2KBD4</accession>
<dbReference type="PANTHER" id="PTHR43159">
    <property type="entry name" value="ENOYL-[ACYL-CARRIER-PROTEIN] REDUCTASE"/>
    <property type="match status" value="1"/>
</dbReference>
<dbReference type="RefSeq" id="WP_344063056.1">
    <property type="nucleotide sequence ID" value="NZ_BAAAPN010000028.1"/>
</dbReference>
<keyword evidence="8" id="KW-0520">NAD</keyword>
<keyword evidence="10" id="KW-1185">Reference proteome</keyword>
<name>A0ABN2KBD4_9MICO</name>
<evidence type="ECO:0000256" key="1">
    <source>
        <dbReference type="ARBA" id="ARBA00005189"/>
    </source>
</evidence>
<dbReference type="EC" id="1.3.1.9" evidence="8"/>